<dbReference type="Pfam" id="PF06965">
    <property type="entry name" value="Na_H_antiport_1"/>
    <property type="match status" value="1"/>
</dbReference>
<feature type="transmembrane region" description="Helical" evidence="6">
    <location>
        <begin position="348"/>
        <end position="367"/>
    </location>
</feature>
<comment type="catalytic activity">
    <reaction evidence="6">
        <text>Na(+)(in) + 2 H(+)(out) = Na(+)(out) + 2 H(+)(in)</text>
        <dbReference type="Rhea" id="RHEA:29251"/>
        <dbReference type="ChEBI" id="CHEBI:15378"/>
        <dbReference type="ChEBI" id="CHEBI:29101"/>
    </reaction>
</comment>
<dbReference type="AlphaFoldDB" id="A0AA35D8V2"/>
<sequence>MCKSGRLHALSESPSVHPHDPQGQAPLHPQFPAPSARIPTLQAVTDKASAGFARMLHIESMSGIVLLIAAAVALLWANSPWAASYFDTWHAPLSLTLGPWSVNTDLHFFVNDVLMTIFFLVVGMEIRREIHNGALSNLSQAALPVIAAIGGVVVPALIYAAFAGSDPELLNGWAIPTATDIAFAVGVLALLGKSIPGPLRIFLLALAIIDDIVAVLIIAFFYSGGLDYSGFGVAFVGLLLVLLFNRMGVASAWMYVLPGAVLWLGLLQTGAHPTLAGVVLGLMTPVAMRPAPRHHLEVAQTALARVHLHARSGDFDATVLRHELKIATLAQRDLLPPVFRLPMMLHPWVAFGVMPIFALANAGVQFGGVDLSASGPATVALGVMVALVLGKPVGVLLATFVAVRLRLCTMPQGVTWPGVLLVGLLAGIGFTMAIFVGGLAFSQPELLAAAKMGILGASGAAALLGLLYGFAMRKRLGATEAA</sequence>
<keyword evidence="6" id="KW-0915">Sodium</keyword>
<comment type="similarity">
    <text evidence="6">Belongs to the NhaA Na(+)/H(+) (TC 2.A.33) antiporter family.</text>
</comment>
<dbReference type="EMBL" id="CAHPSC010000038">
    <property type="protein sequence ID" value="CAB5698439.1"/>
    <property type="molecule type" value="Genomic_DNA"/>
</dbReference>
<evidence type="ECO:0000256" key="5">
    <source>
        <dbReference type="ARBA" id="ARBA00023136"/>
    </source>
</evidence>
<protein>
    <recommendedName>
        <fullName evidence="6">Na(+)/H(+) antiporter NhaA</fullName>
    </recommendedName>
    <alternativeName>
        <fullName evidence="6">Sodium/proton antiporter NhaA</fullName>
    </alternativeName>
</protein>
<dbReference type="NCBIfam" id="TIGR00773">
    <property type="entry name" value="NhaA"/>
    <property type="match status" value="1"/>
</dbReference>
<accession>A0AA35D8V2</accession>
<keyword evidence="6" id="KW-0050">Antiport</keyword>
<dbReference type="GO" id="GO:0006885">
    <property type="term" value="P:regulation of pH"/>
    <property type="evidence" value="ECO:0007669"/>
    <property type="project" value="UniProtKB-UniRule"/>
</dbReference>
<feature type="transmembrane region" description="Helical" evidence="6">
    <location>
        <begin position="138"/>
        <end position="161"/>
    </location>
</feature>
<evidence type="ECO:0000256" key="3">
    <source>
        <dbReference type="ARBA" id="ARBA00022692"/>
    </source>
</evidence>
<keyword evidence="6" id="KW-0739">Sodium transport</keyword>
<keyword evidence="6" id="KW-0813">Transport</keyword>
<evidence type="ECO:0000256" key="1">
    <source>
        <dbReference type="ARBA" id="ARBA00004429"/>
    </source>
</evidence>
<dbReference type="Proteomes" id="UP000834458">
    <property type="component" value="Unassembled WGS sequence"/>
</dbReference>
<dbReference type="Gene3D" id="1.20.1530.10">
    <property type="entry name" value="Na+/H+ antiporter like domain"/>
    <property type="match status" value="1"/>
</dbReference>
<feature type="transmembrane region" description="Helical" evidence="6">
    <location>
        <begin position="415"/>
        <end position="441"/>
    </location>
</feature>
<feature type="transmembrane region" description="Helical" evidence="6">
    <location>
        <begin position="447"/>
        <end position="470"/>
    </location>
</feature>
<comment type="caution">
    <text evidence="7">The sequence shown here is derived from an EMBL/GenBank/DDBJ whole genome shotgun (WGS) entry which is preliminary data.</text>
</comment>
<proteinExistence type="inferred from homology"/>
<evidence type="ECO:0000256" key="6">
    <source>
        <dbReference type="HAMAP-Rule" id="MF_01844"/>
    </source>
</evidence>
<dbReference type="GO" id="GO:0005886">
    <property type="term" value="C:plasma membrane"/>
    <property type="evidence" value="ECO:0007669"/>
    <property type="project" value="UniProtKB-SubCell"/>
</dbReference>
<feature type="transmembrane region" description="Helical" evidence="6">
    <location>
        <begin position="199"/>
        <end position="222"/>
    </location>
</feature>
<comment type="subcellular location">
    <subcellularLocation>
        <location evidence="1">Cell inner membrane</location>
        <topology evidence="1">Multi-pass membrane protein</topology>
    </subcellularLocation>
    <subcellularLocation>
        <location evidence="6">Cell membrane</location>
        <topology evidence="6">Multi-pass membrane protein</topology>
    </subcellularLocation>
</comment>
<keyword evidence="4 6" id="KW-1133">Transmembrane helix</keyword>
<keyword evidence="6" id="KW-0406">Ion transport</keyword>
<feature type="transmembrane region" description="Helical" evidence="6">
    <location>
        <begin position="173"/>
        <end position="192"/>
    </location>
</feature>
<organism evidence="7 8">
    <name type="scientific">Comamonas aquatica</name>
    <dbReference type="NCBI Taxonomy" id="225991"/>
    <lineage>
        <taxon>Bacteria</taxon>
        <taxon>Pseudomonadati</taxon>
        <taxon>Pseudomonadota</taxon>
        <taxon>Betaproteobacteria</taxon>
        <taxon>Burkholderiales</taxon>
        <taxon>Comamonadaceae</taxon>
        <taxon>Comamonas</taxon>
    </lineage>
</organism>
<evidence type="ECO:0000256" key="2">
    <source>
        <dbReference type="ARBA" id="ARBA00022475"/>
    </source>
</evidence>
<feature type="transmembrane region" description="Helical" evidence="6">
    <location>
        <begin position="379"/>
        <end position="403"/>
    </location>
</feature>
<dbReference type="InterPro" id="IPR004670">
    <property type="entry name" value="NhaA"/>
</dbReference>
<gene>
    <name evidence="6 7" type="primary">nhaA</name>
    <name evidence="7" type="ORF">GHA_02546</name>
</gene>
<name>A0AA35D8V2_9BURK</name>
<evidence type="ECO:0000313" key="7">
    <source>
        <dbReference type="EMBL" id="CAB5698439.1"/>
    </source>
</evidence>
<reference evidence="7" key="1">
    <citation type="submission" date="2020-05" db="EMBL/GenBank/DDBJ databases">
        <authorList>
            <person name="Delgado-Blas J."/>
        </authorList>
    </citation>
    <scope>NUCLEOTIDE SEQUENCE</scope>
    <source>
        <strain evidence="7">BB1454</strain>
    </source>
</reference>
<dbReference type="HAMAP" id="MF_01844">
    <property type="entry name" value="NhaA"/>
    <property type="match status" value="1"/>
</dbReference>
<dbReference type="GO" id="GO:0015385">
    <property type="term" value="F:sodium:proton antiporter activity"/>
    <property type="evidence" value="ECO:0007669"/>
    <property type="project" value="UniProtKB-UniRule"/>
</dbReference>
<dbReference type="InterPro" id="IPR023171">
    <property type="entry name" value="Na/H_antiporter_dom_sf"/>
</dbReference>
<evidence type="ECO:0000313" key="8">
    <source>
        <dbReference type="Proteomes" id="UP000834458"/>
    </source>
</evidence>
<dbReference type="PANTHER" id="PTHR30341">
    <property type="entry name" value="SODIUM ION/PROTON ANTIPORTER NHAA-RELATED"/>
    <property type="match status" value="1"/>
</dbReference>
<evidence type="ECO:0000256" key="4">
    <source>
        <dbReference type="ARBA" id="ARBA00022989"/>
    </source>
</evidence>
<keyword evidence="2 6" id="KW-1003">Cell membrane</keyword>
<keyword evidence="3 6" id="KW-0812">Transmembrane</keyword>
<feature type="transmembrane region" description="Helical" evidence="6">
    <location>
        <begin position="64"/>
        <end position="86"/>
    </location>
</feature>
<keyword evidence="5 6" id="KW-0472">Membrane</keyword>
<feature type="transmembrane region" description="Helical" evidence="6">
    <location>
        <begin position="228"/>
        <end position="245"/>
    </location>
</feature>
<comment type="function">
    <text evidence="6">Na(+)/H(+) antiporter that extrudes sodium in exchange for external protons.</text>
</comment>
<dbReference type="PANTHER" id="PTHR30341:SF0">
    <property type="entry name" value="NA(+)_H(+) ANTIPORTER NHAA"/>
    <property type="match status" value="1"/>
</dbReference>